<dbReference type="GO" id="GO:0004823">
    <property type="term" value="F:leucine-tRNA ligase activity"/>
    <property type="evidence" value="ECO:0007669"/>
    <property type="project" value="UniProtKB-EC"/>
</dbReference>
<evidence type="ECO:0000256" key="6">
    <source>
        <dbReference type="ARBA" id="ARBA00022917"/>
    </source>
</evidence>
<dbReference type="PROSITE" id="PS00178">
    <property type="entry name" value="AA_TRNA_LIGASE_I"/>
    <property type="match status" value="1"/>
</dbReference>
<keyword evidence="5 9" id="KW-0067">ATP-binding</keyword>
<keyword evidence="11" id="KW-1185">Reference proteome</keyword>
<dbReference type="InterPro" id="IPR001412">
    <property type="entry name" value="aa-tRNA-synth_I_CS"/>
</dbReference>
<dbReference type="InterPro" id="IPR014729">
    <property type="entry name" value="Rossmann-like_a/b/a_fold"/>
</dbReference>
<evidence type="ECO:0000259" key="10">
    <source>
        <dbReference type="Pfam" id="PF00133"/>
    </source>
</evidence>
<dbReference type="Gene3D" id="1.10.730.10">
    <property type="entry name" value="Isoleucyl-tRNA Synthetase, Domain 1"/>
    <property type="match status" value="1"/>
</dbReference>
<evidence type="ECO:0000313" key="11">
    <source>
        <dbReference type="Proteomes" id="UP000492821"/>
    </source>
</evidence>
<feature type="domain" description="Aminoacyl-tRNA synthetase class Ia" evidence="10">
    <location>
        <begin position="579"/>
        <end position="620"/>
    </location>
</feature>
<keyword evidence="4 9" id="KW-0547">Nucleotide-binding</keyword>
<dbReference type="EC" id="6.1.1.4" evidence="2"/>
<keyword evidence="3 9" id="KW-0436">Ligase</keyword>
<evidence type="ECO:0000256" key="5">
    <source>
        <dbReference type="ARBA" id="ARBA00022840"/>
    </source>
</evidence>
<dbReference type="Pfam" id="PF00133">
    <property type="entry name" value="tRNA-synt_1"/>
    <property type="match status" value="2"/>
</dbReference>
<dbReference type="GO" id="GO:0006429">
    <property type="term" value="P:leucyl-tRNA aminoacylation"/>
    <property type="evidence" value="ECO:0007669"/>
    <property type="project" value="InterPro"/>
</dbReference>
<evidence type="ECO:0000256" key="1">
    <source>
        <dbReference type="ARBA" id="ARBA00005594"/>
    </source>
</evidence>
<evidence type="ECO:0000256" key="9">
    <source>
        <dbReference type="RuleBase" id="RU363035"/>
    </source>
</evidence>
<dbReference type="WBParaSite" id="Pan_g13499.t1">
    <property type="protein sequence ID" value="Pan_g13499.t1"/>
    <property type="gene ID" value="Pan_g13499"/>
</dbReference>
<reference evidence="12" key="2">
    <citation type="submission" date="2020-10" db="UniProtKB">
        <authorList>
            <consortium name="WormBaseParasite"/>
        </authorList>
    </citation>
    <scope>IDENTIFICATION</scope>
</reference>
<dbReference type="PANTHER" id="PTHR43740">
    <property type="entry name" value="LEUCYL-TRNA SYNTHETASE"/>
    <property type="match status" value="1"/>
</dbReference>
<dbReference type="PANTHER" id="PTHR43740:SF2">
    <property type="entry name" value="LEUCINE--TRNA LIGASE, MITOCHONDRIAL"/>
    <property type="match status" value="1"/>
</dbReference>
<proteinExistence type="inferred from homology"/>
<feature type="domain" description="Aminoacyl-tRNA synthetase class Ia" evidence="10">
    <location>
        <begin position="66"/>
        <end position="543"/>
    </location>
</feature>
<name>A0A7E4UVZ5_PANRE</name>
<dbReference type="AlphaFoldDB" id="A0A7E4UVZ5"/>
<dbReference type="PRINTS" id="PR00985">
    <property type="entry name" value="TRNASYNTHLEU"/>
</dbReference>
<dbReference type="Proteomes" id="UP000492821">
    <property type="component" value="Unassembled WGS sequence"/>
</dbReference>
<evidence type="ECO:0000256" key="3">
    <source>
        <dbReference type="ARBA" id="ARBA00022598"/>
    </source>
</evidence>
<dbReference type="InterPro" id="IPR009080">
    <property type="entry name" value="tRNAsynth_Ia_anticodon-bd"/>
</dbReference>
<accession>A0A7E4UVZ5</accession>
<dbReference type="SUPFAM" id="SSF47323">
    <property type="entry name" value="Anticodon-binding domain of a subclass of class I aminoacyl-tRNA synthetases"/>
    <property type="match status" value="1"/>
</dbReference>
<dbReference type="InterPro" id="IPR002300">
    <property type="entry name" value="aa-tRNA-synth_Ia"/>
</dbReference>
<dbReference type="SUPFAM" id="SSF52374">
    <property type="entry name" value="Nucleotidylyl transferase"/>
    <property type="match status" value="1"/>
</dbReference>
<evidence type="ECO:0000256" key="2">
    <source>
        <dbReference type="ARBA" id="ARBA00013164"/>
    </source>
</evidence>
<dbReference type="InterPro" id="IPR002302">
    <property type="entry name" value="Leu-tRNA-ligase"/>
</dbReference>
<dbReference type="GO" id="GO:0032543">
    <property type="term" value="P:mitochondrial translation"/>
    <property type="evidence" value="ECO:0007669"/>
    <property type="project" value="TreeGrafter"/>
</dbReference>
<dbReference type="CDD" id="cd00812">
    <property type="entry name" value="LeuRS_core"/>
    <property type="match status" value="1"/>
</dbReference>
<evidence type="ECO:0000256" key="8">
    <source>
        <dbReference type="ARBA" id="ARBA00030520"/>
    </source>
</evidence>
<reference evidence="11" key="1">
    <citation type="journal article" date="2013" name="Genetics">
        <title>The draft genome and transcriptome of Panagrellus redivivus are shaped by the harsh demands of a free-living lifestyle.</title>
        <authorList>
            <person name="Srinivasan J."/>
            <person name="Dillman A.R."/>
            <person name="Macchietto M.G."/>
            <person name="Heikkinen L."/>
            <person name="Lakso M."/>
            <person name="Fracchia K.M."/>
            <person name="Antoshechkin I."/>
            <person name="Mortazavi A."/>
            <person name="Wong G."/>
            <person name="Sternberg P.W."/>
        </authorList>
    </citation>
    <scope>NUCLEOTIDE SEQUENCE [LARGE SCALE GENOMIC DNA]</scope>
    <source>
        <strain evidence="11">MT8872</strain>
    </source>
</reference>
<dbReference type="GO" id="GO:0005524">
    <property type="term" value="F:ATP binding"/>
    <property type="evidence" value="ECO:0007669"/>
    <property type="project" value="UniProtKB-KW"/>
</dbReference>
<evidence type="ECO:0000256" key="4">
    <source>
        <dbReference type="ARBA" id="ARBA00022741"/>
    </source>
</evidence>
<dbReference type="FunFam" id="1.10.730.10:FF:000002">
    <property type="entry name" value="Leucine--tRNA ligase"/>
    <property type="match status" value="1"/>
</dbReference>
<comment type="similarity">
    <text evidence="1 9">Belongs to the class-I aminoacyl-tRNA synthetase family.</text>
</comment>
<organism evidence="11 12">
    <name type="scientific">Panagrellus redivivus</name>
    <name type="common">Microworm</name>
    <dbReference type="NCBI Taxonomy" id="6233"/>
    <lineage>
        <taxon>Eukaryota</taxon>
        <taxon>Metazoa</taxon>
        <taxon>Ecdysozoa</taxon>
        <taxon>Nematoda</taxon>
        <taxon>Chromadorea</taxon>
        <taxon>Rhabditida</taxon>
        <taxon>Tylenchina</taxon>
        <taxon>Panagrolaimomorpha</taxon>
        <taxon>Panagrolaimoidea</taxon>
        <taxon>Panagrolaimidae</taxon>
        <taxon>Panagrellus</taxon>
    </lineage>
</organism>
<dbReference type="Gene3D" id="3.40.50.620">
    <property type="entry name" value="HUPs"/>
    <property type="match status" value="2"/>
</dbReference>
<dbReference type="GO" id="GO:0005739">
    <property type="term" value="C:mitochondrion"/>
    <property type="evidence" value="ECO:0007669"/>
    <property type="project" value="TreeGrafter"/>
</dbReference>
<keyword evidence="7 9" id="KW-0030">Aminoacyl-tRNA synthetase</keyword>
<evidence type="ECO:0000256" key="7">
    <source>
        <dbReference type="ARBA" id="ARBA00023146"/>
    </source>
</evidence>
<sequence>MLAYKRYAGQGLSFRKLFVRSLATKPYLQWPLDADTKCSNSLHDIEGYWSERLSKAVVGVGSETGEKKYVLSMFPYPSGMLHMGHMRVYSISDVLSRYYKLNGYNVIHPIGWDGFGLPAENAAIERGIDPKEWTYANAAAMKEQLLRTGIQFDWDREIFTCDPSFYKWTQWIFLKLYEADLVHRTVAEVNWDPIDQTVLAEEQIDGHGNSWRSGAKAEKRKLAQWMIETPKYAKRLADGLAALRSDWKEIADIQDNWIGKCDVYRFVLPLKDGRTNREFEKFDLRVVDPSEIANARFVVVSRDHPLVRELKKPPTDITVLPPTVPNFVTGKPMPIVVLSEALAEQDNAAGVEYVLKARLGRETDIDVLAALKLKPLEKPVEISTEEVLKLAEKHRTAGYLTSRTLVDWVVSRQRGWGTPIPMAITKKGDAFPVEEVHLPVLTEHRGDEFHSRGKVGHLETDTLDTFFDSTWYYLRFLDPKNDKTFADKEITSKLMPVDVYVGGVEHAAVHMFFARFVSYFLHDLGLVSYEEPFDKLVPQGIVRGRTFIDPNTGAYVLSEDVEQSSDDASGESFVHAKTGAIIEAVFEKMSKSKHNGVDPIEVINRDGTDLARLQLLHAASPKANLDWGVTDLKGLKTWIDRVAWAVNAYIDGRKAAIRDGKKAVPKDVEKVYRESYNYFVRNTSMLLEVLRIHNTAISRLQGLTNALRKVNPEFAGQSVEYERCVHALVVMLQVFAPNLAAELWSALSQVEAIDSKTWNHKEDVIKQQWPQVDADADVDFCLSAFDISCGRIPVGRQLLEKASDAEIVELAKKQYHQTFFGELTKAGINIADFAVVRRDGFHVTVELKLAEGATEESVRNVLDSVGRLRMKAAKDAKKNRTKVRKAIAEGSA</sequence>
<evidence type="ECO:0000313" key="12">
    <source>
        <dbReference type="WBParaSite" id="Pan_g13499.t1"/>
    </source>
</evidence>
<keyword evidence="6 9" id="KW-0648">Protein biosynthesis</keyword>
<dbReference type="FunFam" id="3.40.50.620:FF:000003">
    <property type="entry name" value="Leucine--tRNA ligase"/>
    <property type="match status" value="1"/>
</dbReference>
<protein>
    <recommendedName>
        <fullName evidence="2">leucine--tRNA ligase</fullName>
        <ecNumber evidence="2">6.1.1.4</ecNumber>
    </recommendedName>
    <alternativeName>
        <fullName evidence="8">Leucyl-tRNA synthetase</fullName>
    </alternativeName>
</protein>